<feature type="domain" description="Carrier" evidence="5">
    <location>
        <begin position="3130"/>
        <end position="3205"/>
    </location>
</feature>
<dbReference type="Gene3D" id="1.10.1200.10">
    <property type="entry name" value="ACP-like"/>
    <property type="match status" value="5"/>
</dbReference>
<dbReference type="InterPro" id="IPR020806">
    <property type="entry name" value="PKS_PP-bd"/>
</dbReference>
<accession>A0A0N9LFL7</accession>
<dbReference type="GO" id="GO:0031177">
    <property type="term" value="F:phosphopantetheine binding"/>
    <property type="evidence" value="ECO:0007669"/>
    <property type="project" value="InterPro"/>
</dbReference>
<dbReference type="Pfam" id="PF00668">
    <property type="entry name" value="Condensation"/>
    <property type="match status" value="5"/>
</dbReference>
<dbReference type="CDD" id="cd05930">
    <property type="entry name" value="A_NRPS"/>
    <property type="match status" value="4"/>
</dbReference>
<dbReference type="InterPro" id="IPR001242">
    <property type="entry name" value="Condensation_dom"/>
</dbReference>
<dbReference type="PANTHER" id="PTHR45527">
    <property type="entry name" value="NONRIBOSOMAL PEPTIDE SYNTHETASE"/>
    <property type="match status" value="1"/>
</dbReference>
<dbReference type="FunFam" id="3.30.559.10:FF:000012">
    <property type="entry name" value="Non-ribosomal peptide synthetase"/>
    <property type="match status" value="2"/>
</dbReference>
<organism evidence="6">
    <name type="scientific">Pseudomonas fluorescens</name>
    <dbReference type="NCBI Taxonomy" id="294"/>
    <lineage>
        <taxon>Bacteria</taxon>
        <taxon>Pseudomonadati</taxon>
        <taxon>Pseudomonadota</taxon>
        <taxon>Gammaproteobacteria</taxon>
        <taxon>Pseudomonadales</taxon>
        <taxon>Pseudomonadaceae</taxon>
        <taxon>Pseudomonas</taxon>
    </lineage>
</organism>
<dbReference type="FunFam" id="2.30.38.10:FF:000001">
    <property type="entry name" value="Non-ribosomal peptide synthetase PvdI"/>
    <property type="match status" value="5"/>
</dbReference>
<proteinExistence type="inferred from homology"/>
<dbReference type="SUPFAM" id="SSF47336">
    <property type="entry name" value="ACP-like"/>
    <property type="match status" value="5"/>
</dbReference>
<dbReference type="FunFam" id="3.40.50.980:FF:000001">
    <property type="entry name" value="Non-ribosomal peptide synthetase"/>
    <property type="match status" value="5"/>
</dbReference>
<feature type="domain" description="Carrier" evidence="5">
    <location>
        <begin position="5272"/>
        <end position="5347"/>
    </location>
</feature>
<keyword evidence="4" id="KW-0597">Phosphoprotein</keyword>
<protein>
    <submittedName>
        <fullName evidence="6">ThaA</fullName>
    </submittedName>
</protein>
<dbReference type="InterPro" id="IPR023213">
    <property type="entry name" value="CAT-like_dom_sf"/>
</dbReference>
<dbReference type="GO" id="GO:0005829">
    <property type="term" value="C:cytosol"/>
    <property type="evidence" value="ECO:0007669"/>
    <property type="project" value="TreeGrafter"/>
</dbReference>
<reference evidence="6" key="1">
    <citation type="journal article" date="2015" name="Nat. Commun.">
        <title>An automated Genomes-to-Natural Products platform (GNP) for the discovery of modular natural products.</title>
        <authorList>
            <person name="Johnston C.W."/>
            <person name="Skinnider M.A."/>
            <person name="Wyatt M.A."/>
            <person name="Li X."/>
            <person name="Ranieri M.R."/>
            <person name="Yang L."/>
            <person name="Zechel D.L."/>
            <person name="Ma B."/>
            <person name="Magarvey N.A."/>
        </authorList>
    </citation>
    <scope>NUCLEOTIDE SEQUENCE</scope>
    <source>
        <strain evidence="6">DSM 11579</strain>
    </source>
</reference>
<comment type="similarity">
    <text evidence="2">Belongs to the ATP-dependent AMP-binding enzyme family.</text>
</comment>
<feature type="domain" description="Carrier" evidence="5">
    <location>
        <begin position="2051"/>
        <end position="2125"/>
    </location>
</feature>
<dbReference type="Pfam" id="PF00550">
    <property type="entry name" value="PP-binding"/>
    <property type="match status" value="5"/>
</dbReference>
<dbReference type="PROSITE" id="PS00455">
    <property type="entry name" value="AMP_BINDING"/>
    <property type="match status" value="5"/>
</dbReference>
<comment type="cofactor">
    <cofactor evidence="1">
        <name>pantetheine 4'-phosphate</name>
        <dbReference type="ChEBI" id="CHEBI:47942"/>
    </cofactor>
</comment>
<dbReference type="FunFam" id="3.30.300.30:FF:000010">
    <property type="entry name" value="Enterobactin synthetase component F"/>
    <property type="match status" value="5"/>
</dbReference>
<dbReference type="Pfam" id="PF00501">
    <property type="entry name" value="AMP-binding"/>
    <property type="match status" value="5"/>
</dbReference>
<dbReference type="GO" id="GO:0072330">
    <property type="term" value="P:monocarboxylic acid biosynthetic process"/>
    <property type="evidence" value="ECO:0007669"/>
    <property type="project" value="UniProtKB-ARBA"/>
</dbReference>
<keyword evidence="3" id="KW-0596">Phosphopantetheine</keyword>
<dbReference type="NCBIfam" id="NF003417">
    <property type="entry name" value="PRK04813.1"/>
    <property type="match status" value="5"/>
</dbReference>
<dbReference type="FunFam" id="1.10.1200.10:FF:000016">
    <property type="entry name" value="Non-ribosomal peptide synthase"/>
    <property type="match status" value="2"/>
</dbReference>
<dbReference type="Gene3D" id="3.30.300.30">
    <property type="match status" value="5"/>
</dbReference>
<sequence length="5379" mass="590758">MDSSTEMLPTQDCAAHELASVQQGIWLDQIAHPDLPYYNIGMALEIKGEIDIALFEKAIELVANRHDALRLSFSHEGGTGRQRVLPEVKVDMQVVEFTEAEADAGLAMEYLRNAFRQPFESLTGQLWEARMVRCGPNRHYWLNRYHHLVTDGIGVALIGHAVGAAYNGLLAGNEEVAQGHSYLSFLEDDRAYLQSSRYERDRQFWQETYAQMPPSLLQRRADFKTGQANELAPSAQVQAMLPRALYNALTQFASERSLSVAHVLISVVATYFCRTVGVDEIVIGMPVHNRTTARTKETAGMFSSVSPIRLPVDPDASLLDLMHTAGGQLRRCYRHQRFPIAELNRTLRLAQTGRRQLFDVSLSFESLDGDDQFGGTSSTVITMDNGYEQTPMAIFVRDYHPFEDVHLDFNFNTAYFSLEEARYLQDRMVSMLEAVLEQHDTPVGDFPLMSQVERRHLQVDFNATAREYPRDVLIHGLFEQQAERRPQACAVRGDDGPLLSYAELNRRANQLAHHLGELGVGPDARVAVCLRRGADMVIALLGILKAGGAYVPIDPDLPSARQAYMLEDSAPHAVLSSQALLEHLPPSDRPLLLLDGDQDLARLAAQPTHAPDPAALGLTPRHLAYVLYTSGSTGTPKGVMNEHMGVVNRLLWARDEYRVDADDRVLQKTPFGFDVSVWEFFLPLLAGAELVMARPGGHQEPDYLAQVMRQTGITLLHFVPSMLDLFLEHRDSQDFPTLRRVLCSGEALPRSLQRRFEEQLPGVELHNLYGPTEAAIDVTAWQCRPGDPGESVPIGKPIANIQMYVLDPRGKIQPLGVAGEIHIGGIGVARGYLNQPELSAERFIADPFSDQPDARLYKTGDLGRWLANGALEYLGRNDFQVKIRGLRIEIGEVEAALALCPGIREVVVVAREDHPGQPDSKRLVAYVCGEQVPADVLRSTLLKHLPEYMVPTAFVHLDTLPLTANGKLDRRALPAPGAEALASQAYEAPQGETEIAIAEIWKGLLHLDQVGRHDGFLELGGHSLLTVQLQARLHQDLGVEIDLRTLFAQTSLRELARHVDQAAQSSLQAIAVVPRDQPLPLSLAQQRLWFLDQLDHAASVAYHMPAALHLRGHLDRHALQRALDRIVARHESLRTTFERIDGEARQRFAPADSGFALTEHDLQALDNDARQQAVERLTRDEAREAFDLSAGPLIRGRLLRLAEEEHILLVTQHHIVSDGWSVAVLIGEFNALYAAFCQDLDDPLPPLALQYADYAAWQQQHLQGERLQAQVRFWQEHLTGAPALLELPADHPRPQVQSYQGAALALQLPAPLSARLRRFSQQQGLTPFMTLLGAWSILLSRLSNQAEVVVGTPVANRTRRETEALIGFFVNTLALRVDVQAHDRVEQLLARIKRITLDAYGHQDLPFEQVVEALQPERSLGHSPLFQAMLVLGNTPQDQALALPGLSLTPLAPATGTTQFDVSLSLNDDGDIIAGQFEYATDLFDESTIARWGQHLLQLLDAMLEDATQPVATLPLLSNPQRRQLLGDFNRTHVPFPEGRLVHEWFEQHVQAHPDAIAVQAEEASLSYAELNARANRIAHRLIAAGVRPDERVALLVERSLEMIVGMLGILKAGGAYVPLDPNYPQDRLQHMLDDSAPRVLLTQAALVNAMGEQLPALRLPRLLLDDTADGDTGNPRIEGLTSRHLAYVMYTSGSTGKPKGVMLEHRSLCNQIGALQERYSLDARDRILQFATMTFDMSVEEIFGALLSGATLVLRSDAWIAGTAAFATLCEQYAITVANLPTVFWQQVSRDAHVALPTCLRQFMIGGEAVSKQAVSQWFARSGHRPALYNAYGPTEATVNASIRRMESDRDDFRSIGKPLRNTQLHVLDGAGNLAPLGVAGEIHIGGVGVARGYLNRQALTAERFIADPFTTDPQARLYKTGDLGRWCADGTLQYLGRNDDQVKIRGFRVELGEIEAVLAGRPGVREAVVVAQESRPGQSDSKRLVAYLCGEPVPVEQLRAALLAVLPDYMVPSAFVQLEAMPLTPNGKLDRRALPAPGQEAFASRAYEAPRGEIEQLLATVWQELLGLEQVGRHDRFFELGGHSLMAVSLIDRLRQHGLNASVRTVFTAPSLREMAQALGRSDETPFLAPANRIAADCSALTPDMLPLVELTPAQLERIVAGVPGGAANVQDIYPLAPLQQGILFHHLLGHEGDAYLVRSMIEFDDRARLDAFIDALQQVIDRHDILRSAVHWVGQPQAVQVVHRQATLPVQLVTLAGDEDPRAQLERLSDPRHLRLDLQQAPLMRACIARDPHSERWWLSLLDHHMISDHVSLGIVLEEVQALVQGRGAELPAPMPYREFVAQILATPPQVHEAYFSQRLGSVDEPTAPFGVLDVQGDGSQVTETSVRLDPALSQRIRACSRSAGVTPAVLFHIAWAQVLGRCTDRDDVVFGTVVAGRLQGSRGADRALGVFINTLPVRVRLAGSGVGALVDETYRDLSELLSHEQASLALAQRCSGVGPGLPLFTTLLNYRHQTDGGSLANEGQVLAWDGVRFLSNEARTNYPIEVAVADEGDDFSVTAQAITGIDPHRIAAYLGQAVAALVQALEQAPERLASSLDVLPDDERQLLLRDFNRTATDFGPAQPIHALFETQVRLAPDAVALVCEDRQLTYRQLNRRANHLARQLLALGVQPDQRVAICAERSLDMIVGLLGVLKAGAAYVPIDPAHPADRMAFMLQDSQPLAVLTQSALSLPTGDLPCLLLDTDASLHAAHDVAFDVNPRIAGLTPQHLAYVIYTSGSTGQSKGVMVEHRSVFNFWQVMRRTTHQHCPAPATVALNAGFFFDMSIKGIAQLFCGHRLVIIPQLIRASGHELLDFLEQHQVHAFDSTPSQLDTLLAAGLLERQRYQPVSVLLGGEAINSATWEKLRNCRNIRFYNMYGPTECTVDATLDLIRDLGDRPSIGRPFANVQVHVLDARGEPTPLGVAGEIHIGGIGVARGYLNRPELSAERFIADPFSDQPDARLYKTGDLGRWLADGTLEYLGRNDFQVKIRGFRIELGEIENVLLGCAGVTDAVVIAREDHRLVAYLCGEPASADVLRSTLLKHLPEYMVPTAFVHLDALPLTANGKLDRRALPAPGAEALASQAYEAPQGETEIAIAEIWKGLLHLDQVGRHDGFLELGGHSLLTVQLQARLHQDLGVEIDLRTLFAQTSLRELARHVDQAAQSSLQAIAVVPRDQPLPLSLAQQRLWFLDQLDHAASVAYHMPAALHLRGHLDRHALQRALDRIVARHESLRTTFERIDGEARQRFAPADSGFALTEHDLQALDNDARQQAVERLTRDEAREAFDLSAGPLIRGRLLRLAEEEHILLVTQHHIVSDGWSVAVLIGEFNALYAAFCQDLDDPLPPLALQYADYAAWQQQHLQGERLQAQVRFWQEHLTGAPALLELPADHPRPQVQSYQGAALALQLPAPLSARLRRFSQQQGLTPFMTLLGAWSILLSRLSNQAEVVVGTPVANRTRRETEALIGFFVNTLALRVDVQAHDRVEQLLARIKRITLDAYGHQDLPFEQVVEALQPERSLGHSPLFQAMLVLGNTPQDQALALPGLSLTPLAPATGTTQFDVSLSLNDDGDIIAGQFEYATDLFDESTIARWGQHLLQLLDAMLEDATQPVATLPLLDESQRRQLLETFNSASAVLDEDPARFPHAVFEAQAGRTPQAVALAGDGQTLSYAELNAWANRIAHGLIAMGVRPDDTVGLCARRSPQMVAGLLGILKAGAAYVPLDPQYPAQRLTHMLADSAPRALVRQQDLDTLPLPAGLATLEADSPALLQNPTHNPGITDLHFGHLAYVIYTSGSTGLPKGVMVEHRGLRNLLDWYLDDLAFHAGDAVLLASSYNFDLTQKNILAPLMVGASLHLAEEPFNPDAIVAQIARAGISHINLSPSAFHALVDADRQQALACLKRVVLGGEPIQVAMLEKLPLPRPAIINSYGPTECSDVVAWYTADRDLAPYRNRSIPIGRPIRNMQLHVLDDHGQLLPVGVSGEIHIGGVGVARGYLNRLELTTERFIADPFSDRAGARLYKTGDIGRWLPDGTLQYLGRNDDQVKIRGLRVELGEIEAALAALDGVREAAVVPRDHQGGDKRLVAYLCGEPASAEQLRAELLGRLPGHMVPSAFVVLDALPLTPNGKLDRRALPEPGQDAYASRTYEAPQGEVEVAIAGIWQQLLGHERIGRHDGFFELGGHSLMAVSLIERLREQGLNADVRSVFSAPTLRELAIALGDSTHTAFQAPANRIPADCQLLTPDMLPLVKLTAQQIERLVGAVPGGVANVQDIYPLAPLQQGILFHHLLGHEGDAYLVRSMLEFDDRQRLDAFIGALQQVIDRHDILRTCVHWDGLPQAVQVVQRHARLPVHSVTLNGHQDPLGQLEALSDPRQLRLDLRQAPLMRACIARDPHSERWLLALLNHHMASDHVTLEIVLEEIHAILHGQSESLGAAQPYRDFIAQTQATPAEVHEAYFTRRLADVDAPTAPFDLLEVQGDGNHIEEASVQLSVELNLRLRAQARERGITPATLFHVAWAQVLARCTGRDDVVFGTVVAGRLQGSAGAERALGVFINTLPVRVCLTGCGANEKVLATHRDLVELLDHEQASLALAQRCSGVPSALPLFTTLLNYRHQRDDSQLRWPGMRILDSAERTNYPLTLSVNDYGDALGLTVQSVRAVDPQRICALMQRALEQLAQALMYTPQIPLMQLDVLPPKERTLLLETFNQTRVDYPTHLCIQQLFEEQVRRTPDACALLDSRTQLSYTELNAQANRLAHHLLAAGVQPGDLVAICVERGVSMITGLLGILKAGGAYVPLDPTYPAERLASILDDARPRLLLADPVGRTAVGTLQEGTRYLAIEQALAAQANSRDPQLDGSGLTPAHLAYVIYTSGSTGKPKGVMIEHRNLVASTLARGAVYGPAIDKRFLLLSSIAFDSSVAGIFGTLVGGGTLCIPDAETARDPEAIARFIDQQAVTSLLCVPSLGRLVLTSLASGNGHGHLREMIVAGEACPAQLVQECAGLEPAIALYNEYGPTEATVWATVHRCTAEDRGTVPIGRAIPNSRLYVLDEQRQPVPLGVPGELYVGGAGVARGYLDRAQLNAEHFLADPFCPGDEARMYRTGDLVRLRADGVLEFLGRNDQQVKIRGFRIEPGEIEALMLTLPGVREAAVIAREDTPGAMRLVAYLSVEPHLAGRNASSTLRPYLTSQLPDYMVPAAFVVVERLPLSPNGKLDRRALPAPRSEDFALRQYEAPNGETEELLAQIWADLLGLERIGRHDDFFELGGHSLLAVQVTLRARETFAVEVPLRSVFEHPSLLALADLITTLQLAQFESDELMDLQQEMASLSESELLAIVSKDA</sequence>
<name>A0A0N9LFL7_PSEFL</name>
<evidence type="ECO:0000259" key="5">
    <source>
        <dbReference type="PROSITE" id="PS50075"/>
    </source>
</evidence>
<dbReference type="GO" id="GO:0044550">
    <property type="term" value="P:secondary metabolite biosynthetic process"/>
    <property type="evidence" value="ECO:0007669"/>
    <property type="project" value="UniProtKB-ARBA"/>
</dbReference>
<dbReference type="InterPro" id="IPR000873">
    <property type="entry name" value="AMP-dep_synth/lig_dom"/>
</dbReference>
<dbReference type="FunFam" id="3.40.50.980:FF:000002">
    <property type="entry name" value="Enterobactin synthetase component F"/>
    <property type="match status" value="1"/>
</dbReference>
<evidence type="ECO:0000256" key="2">
    <source>
        <dbReference type="ARBA" id="ARBA00006432"/>
    </source>
</evidence>
<evidence type="ECO:0000256" key="3">
    <source>
        <dbReference type="ARBA" id="ARBA00022450"/>
    </source>
</evidence>
<dbReference type="Gene3D" id="3.30.559.10">
    <property type="entry name" value="Chloramphenicol acetyltransferase-like domain"/>
    <property type="match status" value="5"/>
</dbReference>
<dbReference type="SMART" id="SM00823">
    <property type="entry name" value="PKS_PP"/>
    <property type="match status" value="5"/>
</dbReference>
<evidence type="ECO:0000256" key="4">
    <source>
        <dbReference type="ARBA" id="ARBA00022553"/>
    </source>
</evidence>
<dbReference type="InterPro" id="IPR020845">
    <property type="entry name" value="AMP-binding_CS"/>
</dbReference>
<dbReference type="Pfam" id="PF13193">
    <property type="entry name" value="AMP-binding_C"/>
    <property type="match status" value="5"/>
</dbReference>
<dbReference type="Gene3D" id="3.30.559.30">
    <property type="entry name" value="Nonribosomal peptide synthetase, condensation domain"/>
    <property type="match status" value="5"/>
</dbReference>
<dbReference type="CDD" id="cd17646">
    <property type="entry name" value="A_NRPS_AB3403-like"/>
    <property type="match status" value="1"/>
</dbReference>
<dbReference type="NCBIfam" id="TIGR01733">
    <property type="entry name" value="AA-adenyl-dom"/>
    <property type="match status" value="5"/>
</dbReference>
<dbReference type="SUPFAM" id="SSF52777">
    <property type="entry name" value="CoA-dependent acyltransferases"/>
    <property type="match status" value="10"/>
</dbReference>
<feature type="domain" description="Carrier" evidence="5">
    <location>
        <begin position="4189"/>
        <end position="4263"/>
    </location>
</feature>
<dbReference type="GO" id="GO:0003824">
    <property type="term" value="F:catalytic activity"/>
    <property type="evidence" value="ECO:0007669"/>
    <property type="project" value="InterPro"/>
</dbReference>
<dbReference type="InterPro" id="IPR025110">
    <property type="entry name" value="AMP-bd_C"/>
</dbReference>
<gene>
    <name evidence="6" type="primary">thaA</name>
</gene>
<dbReference type="InterPro" id="IPR009081">
    <property type="entry name" value="PP-bd_ACP"/>
</dbReference>
<feature type="domain" description="Carrier" evidence="5">
    <location>
        <begin position="988"/>
        <end position="1063"/>
    </location>
</feature>
<dbReference type="InterPro" id="IPR036736">
    <property type="entry name" value="ACP-like_sf"/>
</dbReference>
<dbReference type="CDD" id="cd19531">
    <property type="entry name" value="LCL_NRPS-like"/>
    <property type="match status" value="2"/>
</dbReference>
<dbReference type="Gene3D" id="2.30.38.10">
    <property type="entry name" value="Luciferase, Domain 3"/>
    <property type="match status" value="5"/>
</dbReference>
<dbReference type="SUPFAM" id="SSF56801">
    <property type="entry name" value="Acetyl-CoA synthetase-like"/>
    <property type="match status" value="5"/>
</dbReference>
<dbReference type="PROSITE" id="PS50075">
    <property type="entry name" value="CARRIER"/>
    <property type="match status" value="5"/>
</dbReference>
<dbReference type="PANTHER" id="PTHR45527:SF1">
    <property type="entry name" value="FATTY ACID SYNTHASE"/>
    <property type="match status" value="1"/>
</dbReference>
<dbReference type="FunFam" id="3.40.50.12780:FF:000012">
    <property type="entry name" value="Non-ribosomal peptide synthetase"/>
    <property type="match status" value="5"/>
</dbReference>
<dbReference type="GO" id="GO:0043041">
    <property type="term" value="P:amino acid activation for nonribosomal peptide biosynthetic process"/>
    <property type="evidence" value="ECO:0007669"/>
    <property type="project" value="TreeGrafter"/>
</dbReference>
<dbReference type="CDD" id="cd19544">
    <property type="entry name" value="E-C_NRPS"/>
    <property type="match status" value="2"/>
</dbReference>
<dbReference type="InterPro" id="IPR010071">
    <property type="entry name" value="AA_adenyl_dom"/>
</dbReference>
<evidence type="ECO:0000256" key="1">
    <source>
        <dbReference type="ARBA" id="ARBA00001957"/>
    </source>
</evidence>
<evidence type="ECO:0000313" key="6">
    <source>
        <dbReference type="EMBL" id="ALG65294.1"/>
    </source>
</evidence>
<dbReference type="InterPro" id="IPR045851">
    <property type="entry name" value="AMP-bd_C_sf"/>
</dbReference>
<dbReference type="EMBL" id="KT362216">
    <property type="protein sequence ID" value="ALG65294.1"/>
    <property type="molecule type" value="Genomic_DNA"/>
</dbReference>
<dbReference type="Gene3D" id="3.40.50.980">
    <property type="match status" value="10"/>
</dbReference>
<dbReference type="FunFam" id="1.10.1200.10:FF:000005">
    <property type="entry name" value="Nonribosomal peptide synthetase 1"/>
    <property type="match status" value="3"/>
</dbReference>